<accession>K8XK01</accession>
<dbReference type="Gene3D" id="3.50.50.60">
    <property type="entry name" value="FAD/NAD(P)-binding domain"/>
    <property type="match status" value="2"/>
</dbReference>
<dbReference type="SUPFAM" id="SSF51905">
    <property type="entry name" value="FAD/NAD(P)-binding domain"/>
    <property type="match status" value="1"/>
</dbReference>
<feature type="domain" description="Amine oxidase" evidence="4">
    <location>
        <begin position="8"/>
        <end position="440"/>
    </location>
</feature>
<comment type="subunit">
    <text evidence="2">Interacts with COX5B; this interaction may contribute to localize PYROXD2 to the inner face of the inner mitochondrial membrane.</text>
</comment>
<comment type="function">
    <text evidence="1">Probable oxidoreductase that may play a role as regulator of mitochondrial function.</text>
</comment>
<reference evidence="5 6" key="1">
    <citation type="journal article" date="2013" name="Genome Announc.">
        <title>Draft Genome Sequence of Rhodococcus opacus Strain M213 Shows a Diverse Catabolic Potential.</title>
        <authorList>
            <person name="Pathak A."/>
            <person name="Green S.J."/>
            <person name="Ogram A."/>
            <person name="Chauhan A."/>
        </authorList>
    </citation>
    <scope>NUCLEOTIDE SEQUENCE [LARGE SCALE GENOMIC DNA]</scope>
    <source>
        <strain evidence="5 6">M213</strain>
    </source>
</reference>
<evidence type="ECO:0000313" key="5">
    <source>
        <dbReference type="EMBL" id="EKT81744.1"/>
    </source>
</evidence>
<protein>
    <recommendedName>
        <fullName evidence="3">Pyridine nucleotide-disulfide oxidoreductase domain-containing protein 2</fullName>
    </recommendedName>
</protein>
<evidence type="ECO:0000256" key="3">
    <source>
        <dbReference type="ARBA" id="ARBA00040298"/>
    </source>
</evidence>
<evidence type="ECO:0000256" key="1">
    <source>
        <dbReference type="ARBA" id="ARBA00037217"/>
    </source>
</evidence>
<dbReference type="InterPro" id="IPR036188">
    <property type="entry name" value="FAD/NAD-bd_sf"/>
</dbReference>
<dbReference type="Proteomes" id="UP000005951">
    <property type="component" value="Unassembled WGS sequence"/>
</dbReference>
<dbReference type="Pfam" id="PF01593">
    <property type="entry name" value="Amino_oxidase"/>
    <property type="match status" value="1"/>
</dbReference>
<sequence length="533" mass="57226">MIGAGHNGLVAAAYLSRFGHEVTVLEGSDGVGGVCQTAEVVPGFRGNLGSNTPHNFDPLVIDDLELERHGLEWIELVGPSSMVLLPDAQRIITFPDRAASAAEFNTFGHGEADRYSALLAEINALARTLDVSFYDPPPHLSTLFARVKPGRQEDLLGRILFGTATDIARGGLRSWQVQASLAMLAATGNFIGPSTPGRGYQLLQRPLYRESTAARTRRKVQLTAEFARRTPRGGMGALTQAIAASAVSSGAEIVLEAPVATITLDDRGRVTGVVTKDGREFPAEAVMSAIDPMTTMLDLVPEGHLADDLRHALENTSMDGCLGKVYLGLDGLPQFAAARSRTENDLMTRCGFRAAGDIDSMDDAFRRAQAGEWSGDPIIYGLTQTTFDDSLNDPGRHLMSLSVSYAPRRLTTGDWTASDSDAWGRHVISHLTKLVPNLPDILVDYRVATPQDFETTFGMRGGNALHGDVIPSRMFQWRPFPGASDYTTPISGLFLCSTGTWPANYVSGLSGRNAAYRLGRPPASTGSVVPPAL</sequence>
<dbReference type="PANTHER" id="PTHR10668">
    <property type="entry name" value="PHYTOENE DEHYDROGENASE"/>
    <property type="match status" value="1"/>
</dbReference>
<proteinExistence type="predicted"/>
<organism evidence="5 6">
    <name type="scientific">Rhodococcus opacus M213</name>
    <dbReference type="NCBI Taxonomy" id="1129896"/>
    <lineage>
        <taxon>Bacteria</taxon>
        <taxon>Bacillati</taxon>
        <taxon>Actinomycetota</taxon>
        <taxon>Actinomycetes</taxon>
        <taxon>Mycobacteriales</taxon>
        <taxon>Nocardiaceae</taxon>
        <taxon>Rhodococcus</taxon>
    </lineage>
</organism>
<evidence type="ECO:0000256" key="2">
    <source>
        <dbReference type="ARBA" id="ARBA00038825"/>
    </source>
</evidence>
<evidence type="ECO:0000259" key="4">
    <source>
        <dbReference type="Pfam" id="PF01593"/>
    </source>
</evidence>
<dbReference type="GO" id="GO:0016491">
    <property type="term" value="F:oxidoreductase activity"/>
    <property type="evidence" value="ECO:0007669"/>
    <property type="project" value="InterPro"/>
</dbReference>
<dbReference type="InterPro" id="IPR002937">
    <property type="entry name" value="Amino_oxidase"/>
</dbReference>
<comment type="caution">
    <text evidence="5">The sequence shown here is derived from an EMBL/GenBank/DDBJ whole genome shotgun (WGS) entry which is preliminary data.</text>
</comment>
<name>K8XK01_RHOOP</name>
<gene>
    <name evidence="5" type="ORF">WSS_A15784</name>
</gene>
<dbReference type="EMBL" id="AJYC02000049">
    <property type="protein sequence ID" value="EKT81744.1"/>
    <property type="molecule type" value="Genomic_DNA"/>
</dbReference>
<evidence type="ECO:0000313" key="6">
    <source>
        <dbReference type="Proteomes" id="UP000005951"/>
    </source>
</evidence>
<dbReference type="PANTHER" id="PTHR10668:SF103">
    <property type="entry name" value="PYRIDINE NUCLEOTIDE-DISULFIDE OXIDOREDUCTASE DOMAIN-CONTAINING PROTEIN 2"/>
    <property type="match status" value="1"/>
</dbReference>
<dbReference type="AlphaFoldDB" id="K8XK01"/>